<dbReference type="CDD" id="cd05289">
    <property type="entry name" value="MDR_like_2"/>
    <property type="match status" value="1"/>
</dbReference>
<organism evidence="2 3">
    <name type="scientific">Colletotrichum sojae</name>
    <dbReference type="NCBI Taxonomy" id="2175907"/>
    <lineage>
        <taxon>Eukaryota</taxon>
        <taxon>Fungi</taxon>
        <taxon>Dikarya</taxon>
        <taxon>Ascomycota</taxon>
        <taxon>Pezizomycotina</taxon>
        <taxon>Sordariomycetes</taxon>
        <taxon>Hypocreomycetidae</taxon>
        <taxon>Glomerellales</taxon>
        <taxon>Glomerellaceae</taxon>
        <taxon>Colletotrichum</taxon>
        <taxon>Colletotrichum orchidearum species complex</taxon>
    </lineage>
</organism>
<dbReference type="SUPFAM" id="SSF50129">
    <property type="entry name" value="GroES-like"/>
    <property type="match status" value="1"/>
</dbReference>
<protein>
    <submittedName>
        <fullName evidence="2">Alcohol dehydrogenase</fullName>
    </submittedName>
</protein>
<reference evidence="2 3" key="1">
    <citation type="journal article" date="2020" name="Phytopathology">
        <title>Genome Sequence Resources of Colletotrichum truncatum, C. plurivorum, C. musicola, and C. sojae: Four Species Pathogenic to Soybean (Glycine max).</title>
        <authorList>
            <person name="Rogerio F."/>
            <person name="Boufleur T.R."/>
            <person name="Ciampi-Guillardi M."/>
            <person name="Sukno S.A."/>
            <person name="Thon M.R."/>
            <person name="Massola Junior N.S."/>
            <person name="Baroncelli R."/>
        </authorList>
    </citation>
    <scope>NUCLEOTIDE SEQUENCE [LARGE SCALE GENOMIC DNA]</scope>
    <source>
        <strain evidence="2 3">LFN0009</strain>
    </source>
</reference>
<dbReference type="AlphaFoldDB" id="A0A8H6IMR9"/>
<dbReference type="SMART" id="SM00829">
    <property type="entry name" value="PKS_ER"/>
    <property type="match status" value="1"/>
</dbReference>
<evidence type="ECO:0000313" key="2">
    <source>
        <dbReference type="EMBL" id="KAF6787292.1"/>
    </source>
</evidence>
<dbReference type="PANTHER" id="PTHR11695">
    <property type="entry name" value="ALCOHOL DEHYDROGENASE RELATED"/>
    <property type="match status" value="1"/>
</dbReference>
<dbReference type="InterPro" id="IPR050700">
    <property type="entry name" value="YIM1/Zinc_Alcohol_DH_Fams"/>
</dbReference>
<dbReference type="Gene3D" id="3.40.50.720">
    <property type="entry name" value="NAD(P)-binding Rossmann-like Domain"/>
    <property type="match status" value="1"/>
</dbReference>
<evidence type="ECO:0000259" key="1">
    <source>
        <dbReference type="SMART" id="SM00829"/>
    </source>
</evidence>
<accession>A0A8H6IMR9</accession>
<comment type="caution">
    <text evidence="2">The sequence shown here is derived from an EMBL/GenBank/DDBJ whole genome shotgun (WGS) entry which is preliminary data.</text>
</comment>
<dbReference type="Gene3D" id="3.90.180.10">
    <property type="entry name" value="Medium-chain alcohol dehydrogenases, catalytic domain"/>
    <property type="match status" value="1"/>
</dbReference>
<gene>
    <name evidence="2" type="ORF">CSOJ01_15273</name>
</gene>
<evidence type="ECO:0000313" key="3">
    <source>
        <dbReference type="Proteomes" id="UP000652219"/>
    </source>
</evidence>
<dbReference type="EMBL" id="WIGN01000608">
    <property type="protein sequence ID" value="KAF6787292.1"/>
    <property type="molecule type" value="Genomic_DNA"/>
</dbReference>
<dbReference type="InterPro" id="IPR013154">
    <property type="entry name" value="ADH-like_N"/>
</dbReference>
<keyword evidence="3" id="KW-1185">Reference proteome</keyword>
<dbReference type="GO" id="GO:0016491">
    <property type="term" value="F:oxidoreductase activity"/>
    <property type="evidence" value="ECO:0007669"/>
    <property type="project" value="InterPro"/>
</dbReference>
<dbReference type="InterPro" id="IPR011032">
    <property type="entry name" value="GroES-like_sf"/>
</dbReference>
<name>A0A8H6IMR9_9PEZI</name>
<dbReference type="SUPFAM" id="SSF51735">
    <property type="entry name" value="NAD(P)-binding Rossmann-fold domains"/>
    <property type="match status" value="1"/>
</dbReference>
<proteinExistence type="predicted"/>
<feature type="domain" description="Enoyl reductase (ER)" evidence="1">
    <location>
        <begin position="21"/>
        <end position="374"/>
    </location>
</feature>
<dbReference type="InterPro" id="IPR036291">
    <property type="entry name" value="NAD(P)-bd_dom_sf"/>
</dbReference>
<dbReference type="Proteomes" id="UP000652219">
    <property type="component" value="Unassembled WGS sequence"/>
</dbReference>
<dbReference type="InterPro" id="IPR020843">
    <property type="entry name" value="ER"/>
</dbReference>
<dbReference type="PANTHER" id="PTHR11695:SF648">
    <property type="entry name" value="ZINC-BINDING OXIDOREDUCTASE"/>
    <property type="match status" value="1"/>
</dbReference>
<dbReference type="Pfam" id="PF08240">
    <property type="entry name" value="ADH_N"/>
    <property type="match status" value="1"/>
</dbReference>
<sequence length="378" mass="40489">MDALSKTMRSLVAPKHCKPAGYTVVDLPLPEITNPADVIIRVHAGAIMFGDCQRAAGSVLTTQFKETYVASQTLHTFPMKIGVEGAGIIAAVGRDVKDFKVGDAVYGQAATRPIFTGPDRGFCSEYAIAPARVLLPKPPHMTFEEAASLAGYTVTAYQTIKRGLEIAGVDSLEGMTVYIPGALSGGGFSAIQVAKNVFGAARIISTVSTPKIPLVERYLPGLVDQLVDYTTTNVADAVPRGSVDFMINTQLATLSPGIPLLKPRTGVIASIASIAPSSLLRELLGPDRVPFWLAWILDLAQLWYAFKLRGTGIRHEFISGNPEIREDLERAGEIIATGKVKGVFRAVDLDDLESVRTECEKVNSLKGGIGRLVIRVKA</sequence>